<name>A0AAU8CKC2_9HYPH</name>
<organism evidence="1">
    <name type="scientific">Mesorhizobium sp. WSM2240</name>
    <dbReference type="NCBI Taxonomy" id="3228851"/>
    <lineage>
        <taxon>Bacteria</taxon>
        <taxon>Pseudomonadati</taxon>
        <taxon>Pseudomonadota</taxon>
        <taxon>Alphaproteobacteria</taxon>
        <taxon>Hyphomicrobiales</taxon>
        <taxon>Phyllobacteriaceae</taxon>
        <taxon>Mesorhizobium</taxon>
    </lineage>
</organism>
<evidence type="ECO:0000313" key="1">
    <source>
        <dbReference type="EMBL" id="XCG47327.1"/>
    </source>
</evidence>
<sequence>MSLRFQQPAPAAGLLVKDCASGSRLLLSPRPGSWLARPSSILGLAFLVAASLLDTSTSANAFWRQQRTDANVVTAIDVSDSIGRYEEWLQQTGLVRALLHPDFLRAATAGPNRQIGFAVFTWSSDGKFDQLIPWTLIRSAEDAARVSAAIKSVTLIDRTHYGGGDVEQDRGDDEAVAPDRRTDLSAAIDYASLLLTTAPHETQRSVMNICANGVDNVDDGTAFSRARARAQGLTINGLVIGQNPKVTRYFRSKVIGGPGAFVMESSDPKHVGEAMVTKFVRDLRVSLSAIEPQTHVAER</sequence>
<dbReference type="Pfam" id="PF06707">
    <property type="entry name" value="DUF1194"/>
    <property type="match status" value="2"/>
</dbReference>
<dbReference type="AlphaFoldDB" id="A0AAU8CKC2"/>
<dbReference type="EMBL" id="CP159253">
    <property type="protein sequence ID" value="XCG47327.1"/>
    <property type="molecule type" value="Genomic_DNA"/>
</dbReference>
<reference evidence="1" key="1">
    <citation type="submission" date="2024-06" db="EMBL/GenBank/DDBJ databases">
        <title>Mesorhizobium karijinii sp. nov., a symbiont of the iconic Swainsona formosa from arid Australia.</title>
        <authorList>
            <person name="Hill Y.J."/>
            <person name="Watkin E.L.J."/>
            <person name="O'Hara G.W."/>
            <person name="Terpolilli J."/>
            <person name="Tye M.L."/>
            <person name="Kohlmeier M.G."/>
        </authorList>
    </citation>
    <scope>NUCLEOTIDE SEQUENCE</scope>
    <source>
        <strain evidence="1">WSM2240</strain>
    </source>
</reference>
<proteinExistence type="predicted"/>
<accession>A0AAU8CKC2</accession>
<dbReference type="InterPro" id="IPR036465">
    <property type="entry name" value="vWFA_dom_sf"/>
</dbReference>
<gene>
    <name evidence="1" type="ORF">ABVK50_18845</name>
</gene>
<dbReference type="RefSeq" id="WP_353646959.1">
    <property type="nucleotide sequence ID" value="NZ_CP159253.1"/>
</dbReference>
<dbReference type="InterPro" id="IPR010607">
    <property type="entry name" value="DUF1194"/>
</dbReference>
<dbReference type="Gene3D" id="3.40.50.410">
    <property type="entry name" value="von Willebrand factor, type A domain"/>
    <property type="match status" value="1"/>
</dbReference>
<dbReference type="SUPFAM" id="SSF53300">
    <property type="entry name" value="vWA-like"/>
    <property type="match status" value="1"/>
</dbReference>
<protein>
    <submittedName>
        <fullName evidence="1">DUF1194 domain-containing protein</fullName>
    </submittedName>
</protein>